<feature type="compositionally biased region" description="Acidic residues" evidence="1">
    <location>
        <begin position="124"/>
        <end position="133"/>
    </location>
</feature>
<feature type="compositionally biased region" description="Basic and acidic residues" evidence="1">
    <location>
        <begin position="171"/>
        <end position="184"/>
    </location>
</feature>
<accession>A0A3P7C5W8</accession>
<feature type="compositionally biased region" description="Gly residues" evidence="1">
    <location>
        <begin position="134"/>
        <end position="143"/>
    </location>
</feature>
<dbReference type="AlphaFoldDB" id="A0A3P7C5W8"/>
<feature type="region of interest" description="Disordered" evidence="1">
    <location>
        <begin position="429"/>
        <end position="452"/>
    </location>
</feature>
<dbReference type="OrthoDB" id="2373987at2759"/>
<dbReference type="EMBL" id="UYSU01034046">
    <property type="protein sequence ID" value="VDL93612.1"/>
    <property type="molecule type" value="Genomic_DNA"/>
</dbReference>
<dbReference type="STRING" id="70667.A0A3P7C5W8"/>
<organism evidence="2 3">
    <name type="scientific">Schistocephalus solidus</name>
    <name type="common">Tapeworm</name>
    <dbReference type="NCBI Taxonomy" id="70667"/>
    <lineage>
        <taxon>Eukaryota</taxon>
        <taxon>Metazoa</taxon>
        <taxon>Spiralia</taxon>
        <taxon>Lophotrochozoa</taxon>
        <taxon>Platyhelminthes</taxon>
        <taxon>Cestoda</taxon>
        <taxon>Eucestoda</taxon>
        <taxon>Diphyllobothriidea</taxon>
        <taxon>Diphyllobothriidae</taxon>
        <taxon>Schistocephalus</taxon>
    </lineage>
</organism>
<gene>
    <name evidence="2" type="ORF">SSLN_LOCUS7227</name>
</gene>
<feature type="region of interest" description="Disordered" evidence="1">
    <location>
        <begin position="123"/>
        <end position="146"/>
    </location>
</feature>
<feature type="region of interest" description="Disordered" evidence="1">
    <location>
        <begin position="171"/>
        <end position="204"/>
    </location>
</feature>
<evidence type="ECO:0000313" key="2">
    <source>
        <dbReference type="EMBL" id="VDL93612.1"/>
    </source>
</evidence>
<evidence type="ECO:0000256" key="1">
    <source>
        <dbReference type="SAM" id="MobiDB-lite"/>
    </source>
</evidence>
<evidence type="ECO:0000313" key="3">
    <source>
        <dbReference type="Proteomes" id="UP000275846"/>
    </source>
</evidence>
<feature type="region of interest" description="Disordered" evidence="1">
    <location>
        <begin position="60"/>
        <end position="80"/>
    </location>
</feature>
<dbReference type="Proteomes" id="UP000275846">
    <property type="component" value="Unassembled WGS sequence"/>
</dbReference>
<reference evidence="2 3" key="1">
    <citation type="submission" date="2018-11" db="EMBL/GenBank/DDBJ databases">
        <authorList>
            <consortium name="Pathogen Informatics"/>
        </authorList>
    </citation>
    <scope>NUCLEOTIDE SEQUENCE [LARGE SCALE GENOMIC DNA]</scope>
    <source>
        <strain evidence="2 3">NST_G2</strain>
    </source>
</reference>
<name>A0A3P7C5W8_SCHSO</name>
<proteinExistence type="predicted"/>
<protein>
    <submittedName>
        <fullName evidence="2">Uncharacterized protein</fullName>
    </submittedName>
</protein>
<keyword evidence="3" id="KW-1185">Reference proteome</keyword>
<sequence length="452" mass="48995">MRAEDIQGAEMGIFGGNDPNRIVEFADAEEYTTPVNLPISRSTPAGNLASSVAEPYLNSGSMARRSRRSAGGAGGLIGRRCSGTGVGTATGFNLMSPFSIQLPQLDGIQRSQKVLDMRLQNLQFDDDDDDDDGGGGGGGGGGSVAMLNDNMEQWVRAQLSGPNKRTVLLEERRTGSSKVRDRASRSRKLVNRHEKENNLNPYAPQKDDAGTFTCRGLDLSDIILALELPHSLLLPTYARCQDRVKTTGDGIKRGRMARPEPPLGVPPPHALQRIRIYHFSVSSVVPSERSSGSIAFRKPLDFLSLPDHPDVLHLPASQEGCFSGISPKVHVGFSLEPSSGLQSEPHLGGDEAVIRPTISIADHLGYQHILSILPPDMHIIQQLPAPQPRVHPRDLLPRQKAEEGVGQQRKEFRTRAQKAAVIVTATETVRTQHTSPRGTVYPNAGGNFTKDN</sequence>